<evidence type="ECO:0000256" key="1">
    <source>
        <dbReference type="ARBA" id="ARBA00004305"/>
    </source>
</evidence>
<reference evidence="4 5" key="1">
    <citation type="journal article" date="2021" name="DNA Res.">
        <title>Genome analysis of Candida subhashii reveals its hybrid nature and dual mitochondrial genome conformations.</title>
        <authorList>
            <person name="Mixao V."/>
            <person name="Hegedusova E."/>
            <person name="Saus E."/>
            <person name="Pryszcz L.P."/>
            <person name="Cillingova A."/>
            <person name="Nosek J."/>
            <person name="Gabaldon T."/>
        </authorList>
    </citation>
    <scope>NUCLEOTIDE SEQUENCE [LARGE SCALE GENOMIC DNA]</scope>
    <source>
        <strain evidence="4 5">CBS 10753</strain>
    </source>
</reference>
<comment type="subcellular location">
    <subcellularLocation>
        <location evidence="1">Mitochondrion matrix</location>
    </subcellularLocation>
</comment>
<evidence type="ECO:0000313" key="5">
    <source>
        <dbReference type="Proteomes" id="UP000694255"/>
    </source>
</evidence>
<dbReference type="InterPro" id="IPR045179">
    <property type="entry name" value="YgfZ/GcvT"/>
</dbReference>
<evidence type="ECO:0000256" key="2">
    <source>
        <dbReference type="ARBA" id="ARBA00093447"/>
    </source>
</evidence>
<dbReference type="NCBIfam" id="TIGR03317">
    <property type="entry name" value="ygfZ_signature"/>
    <property type="match status" value="1"/>
</dbReference>
<evidence type="ECO:0000313" key="4">
    <source>
        <dbReference type="EMBL" id="KAG7664341.1"/>
    </source>
</evidence>
<feature type="region of interest" description="Disordered" evidence="3">
    <location>
        <begin position="383"/>
        <end position="410"/>
    </location>
</feature>
<dbReference type="GO" id="GO:0016226">
    <property type="term" value="P:iron-sulfur cluster assembly"/>
    <property type="evidence" value="ECO:0007669"/>
    <property type="project" value="TreeGrafter"/>
</dbReference>
<name>A0A8J5QGR0_9ASCO</name>
<dbReference type="GO" id="GO:0005759">
    <property type="term" value="C:mitochondrial matrix"/>
    <property type="evidence" value="ECO:0007669"/>
    <property type="project" value="UniProtKB-SubCell"/>
</dbReference>
<dbReference type="EMBL" id="JAGSYN010000097">
    <property type="protein sequence ID" value="KAG7664341.1"/>
    <property type="molecule type" value="Genomic_DNA"/>
</dbReference>
<dbReference type="GeneID" id="73468924"/>
<organism evidence="4 5">
    <name type="scientific">[Candida] subhashii</name>
    <dbReference type="NCBI Taxonomy" id="561895"/>
    <lineage>
        <taxon>Eukaryota</taxon>
        <taxon>Fungi</taxon>
        <taxon>Dikarya</taxon>
        <taxon>Ascomycota</taxon>
        <taxon>Saccharomycotina</taxon>
        <taxon>Pichiomycetes</taxon>
        <taxon>Debaryomycetaceae</taxon>
        <taxon>Spathaspora</taxon>
    </lineage>
</organism>
<comment type="similarity">
    <text evidence="2">Belongs to the GcvT family. CAF17/IBA57 subfamily.</text>
</comment>
<dbReference type="Proteomes" id="UP000694255">
    <property type="component" value="Unassembled WGS sequence"/>
</dbReference>
<dbReference type="PANTHER" id="PTHR22602:SF0">
    <property type="entry name" value="TRANSFERASE CAF17, MITOCHONDRIAL-RELATED"/>
    <property type="match status" value="1"/>
</dbReference>
<dbReference type="InterPro" id="IPR017703">
    <property type="entry name" value="YgfZ/GCV_T_CS"/>
</dbReference>
<protein>
    <submittedName>
        <fullName evidence="4">CAF17</fullName>
    </submittedName>
</protein>
<sequence>MLQYCGIAPLSKTFIRITGKDSTKFLNGLTTSRLLPNIVKKKQHTITDSDSKHADLSKVIDIETNWGLMHEDIYDPEQNITISRDGINSMFLNSKGRVITDCFLYSHPFHNFEGQFDDEMKQPGFLVEVDNPNLLMVLKLHKLSAKIKIAHEKSLYSYYYYNDTASFDELLESVQDKYFRSTDPVNALQNANSFIKDEVFFNKDIAKHIIGFSFDNRIPNFGIKVTTNKPITKSEENEEGIPIKDFFSTEFQASYAVDAVPEDTVSQRRFVNGLFESHDAPKDVSLLPFECNLDYINGLSLEKGCYIGQELTIRTFNNGIIRKRIFPVQFFEINEENIEAIQQIDMTLDVTDSVISILKQLPPSTLGKLEITPLIEEALEEMPEQQQEAPNPFGASPFGSSKPVRKRKSSSGKIMTVQDNLGLALFGISDIEKCQLYKIEIPSLKDGNKVIGLKVNTPLWWPEQE</sequence>
<comment type="caution">
    <text evidence="4">The sequence shown here is derived from an EMBL/GenBank/DDBJ whole genome shotgun (WGS) entry which is preliminary data.</text>
</comment>
<accession>A0A8J5QGR0</accession>
<evidence type="ECO:0000256" key="3">
    <source>
        <dbReference type="SAM" id="MobiDB-lite"/>
    </source>
</evidence>
<dbReference type="RefSeq" id="XP_049264573.1">
    <property type="nucleotide sequence ID" value="XM_049405840.1"/>
</dbReference>
<dbReference type="AlphaFoldDB" id="A0A8J5QGR0"/>
<gene>
    <name evidence="4" type="ORF">J8A68_002123</name>
</gene>
<dbReference type="PANTHER" id="PTHR22602">
    <property type="entry name" value="TRANSFERASE CAF17, MITOCHONDRIAL-RELATED"/>
    <property type="match status" value="1"/>
</dbReference>
<keyword evidence="5" id="KW-1185">Reference proteome</keyword>
<dbReference type="OrthoDB" id="191995at2759"/>
<proteinExistence type="inferred from homology"/>